<reference evidence="12 13" key="1">
    <citation type="submission" date="2021-04" db="EMBL/GenBank/DDBJ databases">
        <title>Metabacillus sp. strain KIGAM252 whole genome sequence.</title>
        <authorList>
            <person name="Seo M.-J."/>
            <person name="Cho E.-S."/>
            <person name="Hwang C.Y."/>
            <person name="Yoon D.J."/>
        </authorList>
    </citation>
    <scope>NUCLEOTIDE SEQUENCE [LARGE SCALE GENOMIC DNA]</scope>
    <source>
        <strain evidence="12 13">KIGAM252</strain>
    </source>
</reference>
<dbReference type="Pfam" id="PF00251">
    <property type="entry name" value="Glyco_hydro_32N"/>
    <property type="match status" value="1"/>
</dbReference>
<dbReference type="NCBIfam" id="TIGR01322">
    <property type="entry name" value="scrB_fam"/>
    <property type="match status" value="1"/>
</dbReference>
<comment type="subcellular location">
    <subcellularLocation>
        <location evidence="9">Cytoplasm</location>
    </subcellularLocation>
</comment>
<evidence type="ECO:0000313" key="12">
    <source>
        <dbReference type="EMBL" id="MBS2968674.1"/>
    </source>
</evidence>
<comment type="pathway">
    <text evidence="1 9">Glycan biosynthesis; sucrose metabolism.</text>
</comment>
<keyword evidence="9" id="KW-0963">Cytoplasm</keyword>
<feature type="domain" description="Glycosyl hydrolase family 32 C-terminal" evidence="11">
    <location>
        <begin position="335"/>
        <end position="482"/>
    </location>
</feature>
<dbReference type="Proteomes" id="UP000682403">
    <property type="component" value="Unassembled WGS sequence"/>
</dbReference>
<dbReference type="EMBL" id="JAGVRK010000001">
    <property type="protein sequence ID" value="MBS2968674.1"/>
    <property type="molecule type" value="Genomic_DNA"/>
</dbReference>
<evidence type="ECO:0000256" key="3">
    <source>
        <dbReference type="ARBA" id="ARBA00012758"/>
    </source>
</evidence>
<dbReference type="CDD" id="cd08996">
    <property type="entry name" value="GH32_FFase"/>
    <property type="match status" value="1"/>
</dbReference>
<dbReference type="Gene3D" id="2.60.120.560">
    <property type="entry name" value="Exo-inulinase, domain 1"/>
    <property type="match status" value="1"/>
</dbReference>
<dbReference type="RefSeq" id="WP_211562207.1">
    <property type="nucleotide sequence ID" value="NZ_JAGVRK010000001.1"/>
</dbReference>
<dbReference type="InterPro" id="IPR051214">
    <property type="entry name" value="GH32_Enzymes"/>
</dbReference>
<dbReference type="SUPFAM" id="SSF75005">
    <property type="entry name" value="Arabinanase/levansucrase/invertase"/>
    <property type="match status" value="1"/>
</dbReference>
<evidence type="ECO:0000256" key="7">
    <source>
        <dbReference type="ARBA" id="ARBA00033367"/>
    </source>
</evidence>
<dbReference type="PANTHER" id="PTHR43101:SF1">
    <property type="entry name" value="BETA-FRUCTOSIDASE"/>
    <property type="match status" value="1"/>
</dbReference>
<evidence type="ECO:0000256" key="2">
    <source>
        <dbReference type="ARBA" id="ARBA00009902"/>
    </source>
</evidence>
<name>A0ABS5LE40_9BACI</name>
<dbReference type="Gene3D" id="2.115.10.20">
    <property type="entry name" value="Glycosyl hydrolase domain, family 43"/>
    <property type="match status" value="1"/>
</dbReference>
<dbReference type="InterPro" id="IPR001362">
    <property type="entry name" value="Glyco_hydro_32"/>
</dbReference>
<dbReference type="SUPFAM" id="SSF49899">
    <property type="entry name" value="Concanavalin A-like lectins/glucanases"/>
    <property type="match status" value="1"/>
</dbReference>
<sequence length="490" mass="55177">MRKIQSADAAVSEKGAAIRESSYRLGYHISAPSNWINDPNGLIQFKGEYHVFYQHHPFGEDWGPMYWGHVKSKDLVHWEQLPIALALFEEYDCDGCFSGSAVEVDGLLTLIYTGNVWLDDQQKELKQVQCIARSEDGISFTKDTQNPVLESVPEDGSSHFRDPKVWKEGSFWYMVLGTQKDGLGKVVLYRSEKLTDWEYCGVLAENRNENLGFMWECPDLFELGGKHVLLISPEGMEQEGPLYANLKQTGYFIGDFSYETLKFDYGHFEELDKGHDFYAAQTFLDDTGRRILIAWMDMWEQEMPSKQDGWAGALTIPRVLSLSEDNRMFMNPIAELEALRAEKSVSLQEITVEEELTIGFADMAEIIVEFAVEDPALLAFGLKLRCGAEEETVLTIDLSSSKLILNRDNSGIGPGGGIREADLSKTDRVKLHIFLDRSSAEIFANGGEAVMTSRIYPKKNSTGIKLFASGGKVCAQSVNVWKLNEGYVKR</sequence>
<evidence type="ECO:0000256" key="1">
    <source>
        <dbReference type="ARBA" id="ARBA00004914"/>
    </source>
</evidence>
<protein>
    <recommendedName>
        <fullName evidence="4 8">Sucrose-6-phosphate hydrolase</fullName>
        <ecNumber evidence="3 8">3.2.1.26</ecNumber>
    </recommendedName>
    <alternativeName>
        <fullName evidence="7 9">Invertase</fullName>
    </alternativeName>
</protein>
<keyword evidence="5 8" id="KW-0378">Hydrolase</keyword>
<comment type="caution">
    <text evidence="12">The sequence shown here is derived from an EMBL/GenBank/DDBJ whole genome shotgun (WGS) entry which is preliminary data.</text>
</comment>
<dbReference type="GO" id="GO:0016787">
    <property type="term" value="F:hydrolase activity"/>
    <property type="evidence" value="ECO:0007669"/>
    <property type="project" value="UniProtKB-KW"/>
</dbReference>
<dbReference type="PANTHER" id="PTHR43101">
    <property type="entry name" value="BETA-FRUCTOSIDASE"/>
    <property type="match status" value="1"/>
</dbReference>
<evidence type="ECO:0000313" key="13">
    <source>
        <dbReference type="Proteomes" id="UP000682403"/>
    </source>
</evidence>
<proteinExistence type="inferred from homology"/>
<dbReference type="SMART" id="SM00640">
    <property type="entry name" value="Glyco_32"/>
    <property type="match status" value="1"/>
</dbReference>
<comment type="similarity">
    <text evidence="2 8">Belongs to the glycosyl hydrolase 32 family.</text>
</comment>
<comment type="function">
    <text evidence="9">Enables the bacterium to metabolize sucrose as a sole carbon source.</text>
</comment>
<dbReference type="InterPro" id="IPR013320">
    <property type="entry name" value="ConA-like_dom_sf"/>
</dbReference>
<dbReference type="Pfam" id="PF08244">
    <property type="entry name" value="Glyco_hydro_32C"/>
    <property type="match status" value="1"/>
</dbReference>
<evidence type="ECO:0000256" key="9">
    <source>
        <dbReference type="RuleBase" id="RU365015"/>
    </source>
</evidence>
<gene>
    <name evidence="12" type="ORF">J9317_07880</name>
</gene>
<feature type="domain" description="Glycosyl hydrolase family 32 N-terminal" evidence="10">
    <location>
        <begin position="28"/>
        <end position="332"/>
    </location>
</feature>
<keyword evidence="13" id="KW-1185">Reference proteome</keyword>
<dbReference type="EC" id="3.2.1.26" evidence="3 8"/>
<evidence type="ECO:0000256" key="5">
    <source>
        <dbReference type="ARBA" id="ARBA00022801"/>
    </source>
</evidence>
<evidence type="ECO:0000256" key="6">
    <source>
        <dbReference type="ARBA" id="ARBA00023295"/>
    </source>
</evidence>
<evidence type="ECO:0000259" key="10">
    <source>
        <dbReference type="Pfam" id="PF00251"/>
    </source>
</evidence>
<evidence type="ECO:0000259" key="11">
    <source>
        <dbReference type="Pfam" id="PF08244"/>
    </source>
</evidence>
<dbReference type="InterPro" id="IPR013148">
    <property type="entry name" value="Glyco_hydro_32_N"/>
</dbReference>
<organism evidence="12 13">
    <name type="scientific">Metabacillus flavus</name>
    <dbReference type="NCBI Taxonomy" id="2823519"/>
    <lineage>
        <taxon>Bacteria</taxon>
        <taxon>Bacillati</taxon>
        <taxon>Bacillota</taxon>
        <taxon>Bacilli</taxon>
        <taxon>Bacillales</taxon>
        <taxon>Bacillaceae</taxon>
        <taxon>Metabacillus</taxon>
    </lineage>
</organism>
<keyword evidence="9" id="KW-0119">Carbohydrate metabolism</keyword>
<dbReference type="InterPro" id="IPR006232">
    <property type="entry name" value="Suc6P_hydrolase"/>
</dbReference>
<dbReference type="InterPro" id="IPR013189">
    <property type="entry name" value="Glyco_hydro_32_C"/>
</dbReference>
<evidence type="ECO:0000256" key="8">
    <source>
        <dbReference type="RuleBase" id="RU362110"/>
    </source>
</evidence>
<accession>A0ABS5LE40</accession>
<dbReference type="InterPro" id="IPR023296">
    <property type="entry name" value="Glyco_hydro_beta-prop_sf"/>
</dbReference>
<comment type="catalytic activity">
    <reaction evidence="8">
        <text>Hydrolysis of terminal non-reducing beta-D-fructofuranoside residues in beta-D-fructofuranosides.</text>
        <dbReference type="EC" id="3.2.1.26"/>
    </reaction>
</comment>
<keyword evidence="6 8" id="KW-0326">Glycosidase</keyword>
<evidence type="ECO:0000256" key="4">
    <source>
        <dbReference type="ARBA" id="ARBA00019623"/>
    </source>
</evidence>